<dbReference type="InterPro" id="IPR023214">
    <property type="entry name" value="HAD_sf"/>
</dbReference>
<evidence type="ECO:0000256" key="3">
    <source>
        <dbReference type="ARBA" id="ARBA00022553"/>
    </source>
</evidence>
<dbReference type="Gene3D" id="3.40.50.1110">
    <property type="entry name" value="SGNH hydrolase"/>
    <property type="match status" value="1"/>
</dbReference>
<comment type="cofactor">
    <cofactor evidence="1">
        <name>pantetheine 4'-phosphate</name>
        <dbReference type="ChEBI" id="CHEBI:47942"/>
    </cofactor>
</comment>
<dbReference type="Gene3D" id="3.40.366.10">
    <property type="entry name" value="Malonyl-Coenzyme A Acyl Carrier Protein, domain 2"/>
    <property type="match status" value="1"/>
</dbReference>
<dbReference type="FunFam" id="3.40.47.10:FF:000042">
    <property type="entry name" value="Polyketide synthase Pks13"/>
    <property type="match status" value="1"/>
</dbReference>
<dbReference type="Gene3D" id="3.40.50.1820">
    <property type="entry name" value="alpha/beta hydrolase"/>
    <property type="match status" value="1"/>
</dbReference>
<proteinExistence type="predicted"/>
<dbReference type="Pfam" id="PF22621">
    <property type="entry name" value="CurL-like_PKS_C"/>
    <property type="match status" value="1"/>
</dbReference>
<keyword evidence="2" id="KW-0596">Phosphopantetheine</keyword>
<dbReference type="InterPro" id="IPR016039">
    <property type="entry name" value="Thiolase-like"/>
</dbReference>
<organism evidence="10 11">
    <name type="scientific">Tengunoibacter tsumagoiensis</name>
    <dbReference type="NCBI Taxonomy" id="2014871"/>
    <lineage>
        <taxon>Bacteria</taxon>
        <taxon>Bacillati</taxon>
        <taxon>Chloroflexota</taxon>
        <taxon>Ktedonobacteria</taxon>
        <taxon>Ktedonobacterales</taxon>
        <taxon>Dictyobacteraceae</taxon>
        <taxon>Tengunoibacter</taxon>
    </lineage>
</organism>
<dbReference type="NCBIfam" id="TIGR01686">
    <property type="entry name" value="FkbH"/>
    <property type="match status" value="1"/>
</dbReference>
<dbReference type="InterPro" id="IPR018201">
    <property type="entry name" value="Ketoacyl_synth_AS"/>
</dbReference>
<dbReference type="InterPro" id="IPR020806">
    <property type="entry name" value="PKS_PP-bd"/>
</dbReference>
<dbReference type="CDD" id="cd19531">
    <property type="entry name" value="LCL_NRPS-like"/>
    <property type="match status" value="1"/>
</dbReference>
<keyword evidence="11" id="KW-1185">Reference proteome</keyword>
<dbReference type="InterPro" id="IPR050091">
    <property type="entry name" value="PKS_NRPS_Biosynth_Enz"/>
</dbReference>
<dbReference type="PANTHER" id="PTHR43775:SF51">
    <property type="entry name" value="INACTIVE PHENOLPHTHIOCEROL SYNTHESIS POLYKETIDE SYNTHASE TYPE I PKS1-RELATED"/>
    <property type="match status" value="1"/>
</dbReference>
<dbReference type="Gene3D" id="3.30.559.30">
    <property type="entry name" value="Nonribosomal peptide synthetase, condensation domain"/>
    <property type="match status" value="1"/>
</dbReference>
<dbReference type="InterPro" id="IPR001227">
    <property type="entry name" value="Ac_transferase_dom_sf"/>
</dbReference>
<dbReference type="CDD" id="cd00833">
    <property type="entry name" value="PKS"/>
    <property type="match status" value="1"/>
</dbReference>
<dbReference type="Pfam" id="PF00109">
    <property type="entry name" value="ketoacyl-synt"/>
    <property type="match status" value="1"/>
</dbReference>
<feature type="domain" description="Carrier" evidence="8">
    <location>
        <begin position="2538"/>
        <end position="2612"/>
    </location>
</feature>
<dbReference type="SUPFAM" id="SSF52151">
    <property type="entry name" value="FabD/lysophospholipase-like"/>
    <property type="match status" value="1"/>
</dbReference>
<dbReference type="NCBIfam" id="TIGR01681">
    <property type="entry name" value="HAD-SF-IIIC"/>
    <property type="match status" value="1"/>
</dbReference>
<dbReference type="InterPro" id="IPR023213">
    <property type="entry name" value="CAT-like_dom_sf"/>
</dbReference>
<keyword evidence="3" id="KW-0597">Phosphoprotein</keyword>
<dbReference type="PROSITE" id="PS52004">
    <property type="entry name" value="KS3_2"/>
    <property type="match status" value="1"/>
</dbReference>
<dbReference type="InterPro" id="IPR014043">
    <property type="entry name" value="Acyl_transferase_dom"/>
</dbReference>
<dbReference type="PROSITE" id="PS50075">
    <property type="entry name" value="CARRIER"/>
    <property type="match status" value="2"/>
</dbReference>
<dbReference type="InterPro" id="IPR029058">
    <property type="entry name" value="AB_hydrolase_fold"/>
</dbReference>
<dbReference type="Gene3D" id="1.10.1200.10">
    <property type="entry name" value="ACP-like"/>
    <property type="match status" value="1"/>
</dbReference>
<evidence type="ECO:0000259" key="8">
    <source>
        <dbReference type="PROSITE" id="PS50075"/>
    </source>
</evidence>
<gene>
    <name evidence="10" type="ORF">KTT_55810</name>
</gene>
<dbReference type="InterPro" id="IPR001242">
    <property type="entry name" value="Condensation_dom"/>
</dbReference>
<dbReference type="InterPro" id="IPR016035">
    <property type="entry name" value="Acyl_Trfase/lysoPLipase"/>
</dbReference>
<dbReference type="InterPro" id="IPR016036">
    <property type="entry name" value="Malonyl_transacylase_ACP-bd"/>
</dbReference>
<keyword evidence="4" id="KW-0808">Transferase</keyword>
<keyword evidence="5" id="KW-0276">Fatty acid metabolism</keyword>
<comment type="caution">
    <text evidence="10">The sequence shown here is derived from an EMBL/GenBank/DDBJ whole genome shotgun (WGS) entry which is preliminary data.</text>
</comment>
<dbReference type="GO" id="GO:0005737">
    <property type="term" value="C:cytoplasm"/>
    <property type="evidence" value="ECO:0007669"/>
    <property type="project" value="TreeGrafter"/>
</dbReference>
<dbReference type="Pfam" id="PF00668">
    <property type="entry name" value="Condensation"/>
    <property type="match status" value="1"/>
</dbReference>
<dbReference type="InterPro" id="IPR014030">
    <property type="entry name" value="Ketoacyl_synth_N"/>
</dbReference>
<evidence type="ECO:0000256" key="1">
    <source>
        <dbReference type="ARBA" id="ARBA00001957"/>
    </source>
</evidence>
<keyword evidence="7" id="KW-0511">Multifunctional enzyme</keyword>
<dbReference type="Gene3D" id="3.30.559.10">
    <property type="entry name" value="Chloramphenicol acetyltransferase-like domain"/>
    <property type="match status" value="1"/>
</dbReference>
<dbReference type="Gene3D" id="3.30.70.3290">
    <property type="match status" value="1"/>
</dbReference>
<dbReference type="PANTHER" id="PTHR43775">
    <property type="entry name" value="FATTY ACID SYNTHASE"/>
    <property type="match status" value="1"/>
</dbReference>
<accession>A0A402A985</accession>
<keyword evidence="6" id="KW-0443">Lipid metabolism</keyword>
<dbReference type="SMART" id="SM00823">
    <property type="entry name" value="PKS_PP"/>
    <property type="match status" value="1"/>
</dbReference>
<dbReference type="GO" id="GO:0071770">
    <property type="term" value="P:DIM/DIP cell wall layer assembly"/>
    <property type="evidence" value="ECO:0007669"/>
    <property type="project" value="TreeGrafter"/>
</dbReference>
<dbReference type="Proteomes" id="UP000287352">
    <property type="component" value="Unassembled WGS sequence"/>
</dbReference>
<dbReference type="SUPFAM" id="SSF55048">
    <property type="entry name" value="Probable ACP-binding domain of malonyl-CoA ACP transacylase"/>
    <property type="match status" value="1"/>
</dbReference>
<dbReference type="InterPro" id="IPR036412">
    <property type="entry name" value="HAD-like_sf"/>
</dbReference>
<dbReference type="InterPro" id="IPR009081">
    <property type="entry name" value="PP-bd_ACP"/>
</dbReference>
<dbReference type="InterPro" id="IPR010037">
    <property type="entry name" value="FkbH_domain"/>
</dbReference>
<dbReference type="PROSITE" id="PS00606">
    <property type="entry name" value="KS3_1"/>
    <property type="match status" value="1"/>
</dbReference>
<reference evidence="11" key="1">
    <citation type="submission" date="2018-12" db="EMBL/GenBank/DDBJ databases">
        <title>Tengunoibacter tsumagoiensis gen. nov., sp. nov., Dictyobacter kobayashii sp. nov., D. alpinus sp. nov., and D. joshuensis sp. nov. and description of Dictyobacteraceae fam. nov. within the order Ktedonobacterales isolated from Tengu-no-mugimeshi.</title>
        <authorList>
            <person name="Wang C.M."/>
            <person name="Zheng Y."/>
            <person name="Sakai Y."/>
            <person name="Toyoda A."/>
            <person name="Minakuchi Y."/>
            <person name="Abe K."/>
            <person name="Yokota A."/>
            <person name="Yabe S."/>
        </authorList>
    </citation>
    <scope>NUCLEOTIDE SEQUENCE [LARGE SCALE GENOMIC DNA]</scope>
    <source>
        <strain evidence="11">Uno3</strain>
    </source>
</reference>
<evidence type="ECO:0000259" key="9">
    <source>
        <dbReference type="PROSITE" id="PS52004"/>
    </source>
</evidence>
<evidence type="ECO:0008006" key="12">
    <source>
        <dbReference type="Google" id="ProtNLM"/>
    </source>
</evidence>
<evidence type="ECO:0000313" key="10">
    <source>
        <dbReference type="EMBL" id="GCE15722.1"/>
    </source>
</evidence>
<dbReference type="GO" id="GO:0004312">
    <property type="term" value="F:fatty acid synthase activity"/>
    <property type="evidence" value="ECO:0007669"/>
    <property type="project" value="TreeGrafter"/>
</dbReference>
<dbReference type="Gene3D" id="3.40.47.10">
    <property type="match status" value="1"/>
</dbReference>
<dbReference type="GO" id="GO:0004315">
    <property type="term" value="F:3-oxoacyl-[acyl-carrier-protein] synthase activity"/>
    <property type="evidence" value="ECO:0007669"/>
    <property type="project" value="InterPro"/>
</dbReference>
<dbReference type="RefSeq" id="WP_126583144.1">
    <property type="nucleotide sequence ID" value="NZ_BIFR01000002.1"/>
</dbReference>
<dbReference type="InterPro" id="IPR036736">
    <property type="entry name" value="ACP-like_sf"/>
</dbReference>
<dbReference type="GO" id="GO:0005886">
    <property type="term" value="C:plasma membrane"/>
    <property type="evidence" value="ECO:0007669"/>
    <property type="project" value="TreeGrafter"/>
</dbReference>
<dbReference type="Gene3D" id="3.30.70.250">
    <property type="entry name" value="Malonyl-CoA ACP transacylase, ACP-binding"/>
    <property type="match status" value="1"/>
</dbReference>
<dbReference type="GO" id="GO:0031177">
    <property type="term" value="F:phosphopantetheine binding"/>
    <property type="evidence" value="ECO:0007669"/>
    <property type="project" value="InterPro"/>
</dbReference>
<dbReference type="GO" id="GO:0006633">
    <property type="term" value="P:fatty acid biosynthetic process"/>
    <property type="evidence" value="ECO:0007669"/>
    <property type="project" value="InterPro"/>
</dbReference>
<dbReference type="Pfam" id="PF00550">
    <property type="entry name" value="PP-binding"/>
    <property type="match status" value="2"/>
</dbReference>
<dbReference type="InterPro" id="IPR036514">
    <property type="entry name" value="SGNH_hydro_sf"/>
</dbReference>
<dbReference type="Gene3D" id="3.40.50.720">
    <property type="entry name" value="NAD(P)-binding Rossmann-like Domain"/>
    <property type="match status" value="1"/>
</dbReference>
<dbReference type="InterPro" id="IPR014031">
    <property type="entry name" value="Ketoacyl_synth_C"/>
</dbReference>
<feature type="domain" description="Ketosynthase family 3 (KS3)" evidence="9">
    <location>
        <begin position="10"/>
        <end position="434"/>
    </location>
</feature>
<dbReference type="SUPFAM" id="SSF53901">
    <property type="entry name" value="Thiolase-like"/>
    <property type="match status" value="1"/>
</dbReference>
<evidence type="ECO:0000256" key="6">
    <source>
        <dbReference type="ARBA" id="ARBA00023098"/>
    </source>
</evidence>
<dbReference type="OrthoDB" id="139272at2"/>
<evidence type="ECO:0000256" key="5">
    <source>
        <dbReference type="ARBA" id="ARBA00022832"/>
    </source>
</evidence>
<dbReference type="EMBL" id="BIFR01000002">
    <property type="protein sequence ID" value="GCE15722.1"/>
    <property type="molecule type" value="Genomic_DNA"/>
</dbReference>
<evidence type="ECO:0000256" key="2">
    <source>
        <dbReference type="ARBA" id="ARBA00022450"/>
    </source>
</evidence>
<sequence length="2961" mass="333794">MNIQDYGYNGSEIAVIGMSGRFPGARNLEEYWQNLKNGRETISTFSEKELLEQGNDQRLISAPNYIRSKGFLEDLEGFDATFFEYTPKEATYMDPQVRLLHECVWEALEDAGYPPGTHKKSIGLFAGAAFNEWWLFRAFAGNMTGDAETLETATFTLRDYFCTLVSYKLDLKGPSLTIQTACSTSMVAIHQAAQALLSGECKLAVAGGVSINLPAKTGYLHQEGMIHSPDGHCRAFDAQAAGTVFGDGAGIVVLKLLDEAMRDGDHIYAVIRGSAMNNDGNQKVGYTAPSTQGQTAVIRSALRVADIEPDSISYVEAHGTGTVLGDPIEIEALKAAYQTEKRGYCQIGSVKSNVGHLNAASGVAGFIKTVLALQQQQIPPSLHYEQPNPQIDFAHSPFVVATRLQPWLTEGGPRRAGVSSFGMGGTNAHIILEEAPPRSASGPSRPWQLLPLSARTETALPQVIIRLKQHLEAHPDLKLADVAHTLQVGRAHFANRRALVCSSVAEAMAAMDEALHTPEQPRKRSQKTPTIAFLFPGQGSQYLNMGRELYEQEAVFREVMDDCFARAEALGLSELKAVLYPAQESPEAQERLTRTELAQPALFSVEYALAQLLISWGLRPHSLLGHSLGEYVAACLAGVLTLEDALRLVIRRGHLMGQAQPGVMVSVSLSEGELRPYLQGQLSLAASNAPALCVVAGSASEIEALEERLQQDGRRFRRLQTSHAFHSVLMEPILASFEQEVRQVTLSEPRLPYLSNLTGGWMQAQEATSVRYWVQHMRQTVRFGQGIDQLFENEDTILIEVGPGTTLSTFARKSQRATRESVIVSLLRHPQDQQPESACLLKGIGRLWEAGVDLEWSKLLRSEQRQRLSLPTYPFERQRFWLDEPVDSLFSPLSRASSSKDTHEVATLVWKRAPRSQLRAGKAALFILFMDNFGVGEQIAQCLKMQGHTVITVFSRQYYAREQDTIFFIDPTQEEHYKALYTAVQLERKASFTILCLWGIENEQTIPLNEDSASTLSDLLRTVSLLIDVSHHLLASMPQRYIFVTGSSQDVIGGDNTSARGIVVQRWLRTRTEIRDTCLTIDIEAGHLPQDGPEMTSIVADIVSEPSNGCIAYRRQHRWIQVAEPISLADLPATEIVVPDAVYLFSGLDASLLHLVEQFIQRRAKVCIIVDTALLSRDQWSEQEGEIAQTIAYVKRMESIYAGLLVLPVERTSKSKLTEAIAHIQNVLGAIRGVCYVPQTRIGMGSESTALVHTQMHLHILDDVLSQTALTFSIILAPASLSAADSSSQRAASYPTQIISAHNLTWQTIFWPIGSVTERAAGRPDTQQIQLLEHIVAQLQGLDVVVLAEAGTNVRAEERPGEPALGSVDEFEQALINVWSDVLGEKPGSQETFFDAGGDSLKATVLVSRLHKEFGVAIKLNDIFHFPTVRELSTRIRQLETVEHEVIDPLEGKAYYKLSSAQKRTYIIQRAIGASTTYNYPMVLLIHGNPDRERLESVFAGLIKRHEIFRTTFAFIDGEPVQRIHTDSTFSAAYLQANDTTLDDCIKEFVRPFDLAQAPLLRVTLVQLAPQRYALLLDMHNIIADGASMNIFVKEFCALYKGEPLPPLRIQYKDYAEWQQRFLTSPAVQRQEAYWLNNYAVIPTLNMPLDFPRSQMQDFSGKTVHYTLSPEQTERLRQLTRQYNVTLNTVFYSIYTLLLHKYTDQIDLVVGSLVAGRRHTDVANLIGLFTNFLPVRNAIDIDWSFAQFLVLTHQLLLEAYDNQDYPFDLLVEKLSQRIPRDRNPFFDAMFIYHNEYDPNIRLDVEGLIFEEYEFAKDTSKLDLKLDIVDLHNGEHKCVLQYNDQLYRRETIDAFIAHFLALVDLVSQKPECRLADVHLFTAAEEQKIAALRTNASVQQESQDLPEISLVVSATFTVDPIEPYVKWWGQQFGYRINVQLSDYNQVFQDLLNPSSLLSQNTGVNLLLIRFEDWLRNDDSPEQMQVRTLEEHFTRLVKILTDSPKTIPSLVALLPAGGAANLSDLTQTYIEMLTYRWKQALAQLENVSLIDVRSLVQHYAVQTIFDPVTDRAAHLPFTEEVYAVIGTEVARHLLALQQQSFKVIVLDCDNTLWKGIVGEDGLEGIAVTAPFIEFQQFLLQKRAEGFLLALCSKNNERDVWDVFATNEAMLLKQTDFVAWRINWQPKSHNVREMAAELNLGLDSFILFDDSVVECAEIMTHCPEVLTLQLPEDVQCIPQFLQHIWALDRLKVTDEDQQRSALYSAERQRQEAKGDVLTHEDFLRDLELRMSMTLLERKHALRTAQMTQRTNQFNLSTIRRNEHQILDLMAQPDMSCWVVEVEDRFGSYGMTGTVFARRSGEQLNIDTFLLSCRVLGRHIEDAILETLMAYCRKNDLSHLVAHYYPTAKNQPVKEFLTRTNWHVTHHSDEYSVYTLDVRSAVASAYYGTIYYNEPLPQRPVDTKTESKEAVQLVSVPLEERQGDASLRSDSVGELQWSMSSLDTKRTKHSAYYTPLEQASAAALIQLPINTALHVASPQVYVAPRNKTEELLCTLWKNVLGVEELGIDDSFFAMGGNSLLAIRLEVELEKHHLIVEGESVFLNPTVRQYAANLTGGALPAMDGVEAVESLEETSKGVNEHQVLIQGIEPFNSFIYKNCFYSSAFPIVLHAKRSILPFLVNDSTIYAYNPDPRQPGSGLTSVYEPVLPIEALLQAQGMTFVTRESVANVIEASLHAIYRGCPVIVWVDCFYESIRPDTYQKIHHPHTLLLYGYDRDSQLFDIIEHKHMDSPLYEQRKIRFSDVRNAYEGFLHHFHSSQTESYYEFSAENTHVDLTEHDLRQTFKQNSLLHQQQLLDGLRALARFRTDFTRVARSRDLLWEAAEQLIADLNTVIAAKKVELYKVEQLSLEPDRIELLKKVHESWSVIRSIIAKFHYSERYNQKSIETALEQLDTIIEHEALYVERLFV</sequence>
<dbReference type="Gene3D" id="3.40.50.1000">
    <property type="entry name" value="HAD superfamily/HAD-like"/>
    <property type="match status" value="1"/>
</dbReference>
<dbReference type="SUPFAM" id="SSF52777">
    <property type="entry name" value="CoA-dependent acyltransferases"/>
    <property type="match status" value="2"/>
</dbReference>
<dbReference type="SMART" id="SM00827">
    <property type="entry name" value="PKS_AT"/>
    <property type="match status" value="1"/>
</dbReference>
<dbReference type="SUPFAM" id="SSF47336">
    <property type="entry name" value="ACP-like"/>
    <property type="match status" value="2"/>
</dbReference>
<name>A0A402A985_9CHLR</name>
<dbReference type="SUPFAM" id="SSF56784">
    <property type="entry name" value="HAD-like"/>
    <property type="match status" value="1"/>
</dbReference>
<dbReference type="Pfam" id="PF02801">
    <property type="entry name" value="Ketoacyl-synt_C"/>
    <property type="match status" value="1"/>
</dbReference>
<dbReference type="InterPro" id="IPR010033">
    <property type="entry name" value="HAD_SF_ppase_IIIC"/>
</dbReference>
<evidence type="ECO:0000256" key="7">
    <source>
        <dbReference type="ARBA" id="ARBA00023268"/>
    </source>
</evidence>
<protein>
    <recommendedName>
        <fullName evidence="12">Polyketide synthase</fullName>
    </recommendedName>
</protein>
<dbReference type="InterPro" id="IPR020841">
    <property type="entry name" value="PKS_Beta-ketoAc_synthase_dom"/>
</dbReference>
<feature type="domain" description="Carrier" evidence="8">
    <location>
        <begin position="1366"/>
        <end position="1440"/>
    </location>
</feature>
<dbReference type="SMART" id="SM00825">
    <property type="entry name" value="PKS_KS"/>
    <property type="match status" value="1"/>
</dbReference>
<dbReference type="Pfam" id="PF00698">
    <property type="entry name" value="Acyl_transf_1"/>
    <property type="match status" value="1"/>
</dbReference>
<evidence type="ECO:0000256" key="4">
    <source>
        <dbReference type="ARBA" id="ARBA00022679"/>
    </source>
</evidence>
<evidence type="ECO:0000313" key="11">
    <source>
        <dbReference type="Proteomes" id="UP000287352"/>
    </source>
</evidence>